<keyword evidence="5" id="KW-1185">Reference proteome</keyword>
<evidence type="ECO:0000313" key="5">
    <source>
        <dbReference type="Proteomes" id="UP000794436"/>
    </source>
</evidence>
<gene>
    <name evidence="4" type="ORF">Poli38472_001899</name>
</gene>
<dbReference type="GO" id="GO:0005737">
    <property type="term" value="C:cytoplasm"/>
    <property type="evidence" value="ECO:0007669"/>
    <property type="project" value="TreeGrafter"/>
</dbReference>
<comment type="caution">
    <text evidence="4">The sequence shown here is derived from an EMBL/GenBank/DDBJ whole genome shotgun (WGS) entry which is preliminary data.</text>
</comment>
<dbReference type="SUPFAM" id="SSF48403">
    <property type="entry name" value="Ankyrin repeat"/>
    <property type="match status" value="1"/>
</dbReference>
<keyword evidence="2 3" id="KW-0040">ANK repeat</keyword>
<evidence type="ECO:0000256" key="1">
    <source>
        <dbReference type="ARBA" id="ARBA00022737"/>
    </source>
</evidence>
<dbReference type="InterPro" id="IPR002110">
    <property type="entry name" value="Ankyrin_rpt"/>
</dbReference>
<protein>
    <recommendedName>
        <fullName evidence="6">Ankyrin</fullName>
    </recommendedName>
</protein>
<dbReference type="Gene3D" id="1.25.40.20">
    <property type="entry name" value="Ankyrin repeat-containing domain"/>
    <property type="match status" value="1"/>
</dbReference>
<dbReference type="InterPro" id="IPR036770">
    <property type="entry name" value="Ankyrin_rpt-contain_sf"/>
</dbReference>
<accession>A0A8K1CWX3</accession>
<dbReference type="Proteomes" id="UP000794436">
    <property type="component" value="Unassembled WGS sequence"/>
</dbReference>
<dbReference type="Pfam" id="PF12796">
    <property type="entry name" value="Ank_2"/>
    <property type="match status" value="1"/>
</dbReference>
<dbReference type="GO" id="GO:0045087">
    <property type="term" value="P:innate immune response"/>
    <property type="evidence" value="ECO:0007669"/>
    <property type="project" value="TreeGrafter"/>
</dbReference>
<evidence type="ECO:0000313" key="4">
    <source>
        <dbReference type="EMBL" id="TMW69743.1"/>
    </source>
</evidence>
<evidence type="ECO:0000256" key="3">
    <source>
        <dbReference type="PROSITE-ProRule" id="PRU00023"/>
    </source>
</evidence>
<evidence type="ECO:0008006" key="6">
    <source>
        <dbReference type="Google" id="ProtNLM"/>
    </source>
</evidence>
<dbReference type="SMART" id="SM00248">
    <property type="entry name" value="ANK"/>
    <property type="match status" value="3"/>
</dbReference>
<dbReference type="EMBL" id="SPLM01000001">
    <property type="protein sequence ID" value="TMW69743.1"/>
    <property type="molecule type" value="Genomic_DNA"/>
</dbReference>
<organism evidence="4 5">
    <name type="scientific">Pythium oligandrum</name>
    <name type="common">Mycoparasitic fungus</name>
    <dbReference type="NCBI Taxonomy" id="41045"/>
    <lineage>
        <taxon>Eukaryota</taxon>
        <taxon>Sar</taxon>
        <taxon>Stramenopiles</taxon>
        <taxon>Oomycota</taxon>
        <taxon>Peronosporomycetes</taxon>
        <taxon>Pythiales</taxon>
        <taxon>Pythiaceae</taxon>
        <taxon>Pythium</taxon>
    </lineage>
</organism>
<dbReference type="OrthoDB" id="194358at2759"/>
<dbReference type="PANTHER" id="PTHR23206">
    <property type="entry name" value="MASK PROTEIN"/>
    <property type="match status" value="1"/>
</dbReference>
<dbReference type="PANTHER" id="PTHR23206:SF8">
    <property type="entry name" value="ANKYRIN REPEAT AND KH DOMAIN-CONTAINING 1"/>
    <property type="match status" value="1"/>
</dbReference>
<dbReference type="PROSITE" id="PS50297">
    <property type="entry name" value="ANK_REP_REGION"/>
    <property type="match status" value="1"/>
</dbReference>
<proteinExistence type="predicted"/>
<sequence>MVRFLLSKDDDDLFSRMENENGQVAVELAVNNRDVKFSRSSHTTEWIISCAISRKPALFEAAKGGHVAVAEVLLANGADVNVPSGHSPATDGYYFPLRAAAIHGRVGVIDALLEHVAHLHDSALSEACDSGHVETVALLFERGATLDYDRRENLMIRAAGVGSVEILEFLHRRGFDVNASDAVREDFCSW</sequence>
<reference evidence="4" key="1">
    <citation type="submission" date="2019-03" db="EMBL/GenBank/DDBJ databases">
        <title>Long read genome sequence of the mycoparasitic Pythium oligandrum ATCC 38472 isolated from sugarbeet rhizosphere.</title>
        <authorList>
            <person name="Gaulin E."/>
        </authorList>
    </citation>
    <scope>NUCLEOTIDE SEQUENCE</scope>
    <source>
        <strain evidence="4">ATCC 38472_TT</strain>
    </source>
</reference>
<feature type="repeat" description="ANK" evidence="3">
    <location>
        <begin position="53"/>
        <end position="85"/>
    </location>
</feature>
<dbReference type="InterPro" id="IPR051631">
    <property type="entry name" value="Ankyrin-KH/SAM_domain"/>
</dbReference>
<dbReference type="PROSITE" id="PS50088">
    <property type="entry name" value="ANK_REPEAT"/>
    <property type="match status" value="1"/>
</dbReference>
<keyword evidence="1" id="KW-0677">Repeat</keyword>
<name>A0A8K1CWX3_PYTOL</name>
<dbReference type="AlphaFoldDB" id="A0A8K1CWX3"/>
<evidence type="ECO:0000256" key="2">
    <source>
        <dbReference type="ARBA" id="ARBA00023043"/>
    </source>
</evidence>